<name>A0A5B7F348_PORTR</name>
<protein>
    <submittedName>
        <fullName evidence="2">Uncharacterized protein</fullName>
    </submittedName>
</protein>
<evidence type="ECO:0000256" key="1">
    <source>
        <dbReference type="SAM" id="MobiDB-lite"/>
    </source>
</evidence>
<keyword evidence="3" id="KW-1185">Reference proteome</keyword>
<evidence type="ECO:0000313" key="3">
    <source>
        <dbReference type="Proteomes" id="UP000324222"/>
    </source>
</evidence>
<evidence type="ECO:0000313" key="2">
    <source>
        <dbReference type="EMBL" id="MPC39578.1"/>
    </source>
</evidence>
<dbReference type="AlphaFoldDB" id="A0A5B7F348"/>
<reference evidence="2 3" key="1">
    <citation type="submission" date="2019-05" db="EMBL/GenBank/DDBJ databases">
        <title>Another draft genome of Portunus trituberculatus and its Hox gene families provides insights of decapod evolution.</title>
        <authorList>
            <person name="Jeong J.-H."/>
            <person name="Song I."/>
            <person name="Kim S."/>
            <person name="Choi T."/>
            <person name="Kim D."/>
            <person name="Ryu S."/>
            <person name="Kim W."/>
        </authorList>
    </citation>
    <scope>NUCLEOTIDE SEQUENCE [LARGE SCALE GENOMIC DNA]</scope>
    <source>
        <tissue evidence="2">Muscle</tissue>
    </source>
</reference>
<dbReference type="EMBL" id="VSRR010004408">
    <property type="protein sequence ID" value="MPC39578.1"/>
    <property type="molecule type" value="Genomic_DNA"/>
</dbReference>
<proteinExistence type="predicted"/>
<organism evidence="2 3">
    <name type="scientific">Portunus trituberculatus</name>
    <name type="common">Swimming crab</name>
    <name type="synonym">Neptunus trituberculatus</name>
    <dbReference type="NCBI Taxonomy" id="210409"/>
    <lineage>
        <taxon>Eukaryota</taxon>
        <taxon>Metazoa</taxon>
        <taxon>Ecdysozoa</taxon>
        <taxon>Arthropoda</taxon>
        <taxon>Crustacea</taxon>
        <taxon>Multicrustacea</taxon>
        <taxon>Malacostraca</taxon>
        <taxon>Eumalacostraca</taxon>
        <taxon>Eucarida</taxon>
        <taxon>Decapoda</taxon>
        <taxon>Pleocyemata</taxon>
        <taxon>Brachyura</taxon>
        <taxon>Eubrachyura</taxon>
        <taxon>Portunoidea</taxon>
        <taxon>Portunidae</taxon>
        <taxon>Portuninae</taxon>
        <taxon>Portunus</taxon>
    </lineage>
</organism>
<sequence length="104" mass="11524">MPVDPEVGTTYAKVSGLRIDKRFTYLVDITLKFVPNMQSVSRITESMSSVLHKKLSSTIFSQCSCELLWLCLCRPQIELSTDPSASLSCTAPPQEAAPRCREAL</sequence>
<gene>
    <name evidence="2" type="ORF">E2C01_033118</name>
</gene>
<comment type="caution">
    <text evidence="2">The sequence shown here is derived from an EMBL/GenBank/DDBJ whole genome shotgun (WGS) entry which is preliminary data.</text>
</comment>
<feature type="region of interest" description="Disordered" evidence="1">
    <location>
        <begin position="82"/>
        <end position="104"/>
    </location>
</feature>
<accession>A0A5B7F348</accession>
<feature type="compositionally biased region" description="Polar residues" evidence="1">
    <location>
        <begin position="82"/>
        <end position="91"/>
    </location>
</feature>
<dbReference type="Proteomes" id="UP000324222">
    <property type="component" value="Unassembled WGS sequence"/>
</dbReference>